<feature type="domain" description="USP" evidence="17">
    <location>
        <begin position="335"/>
        <end position="813"/>
    </location>
</feature>
<evidence type="ECO:0000256" key="3">
    <source>
        <dbReference type="ARBA" id="ARBA00022670"/>
    </source>
</evidence>
<evidence type="ECO:0000256" key="10">
    <source>
        <dbReference type="ARBA" id="ARBA00022833"/>
    </source>
</evidence>
<comment type="similarity">
    <text evidence="2 11 15">Belongs to the peptidase C19 family.</text>
</comment>
<dbReference type="InterPro" id="IPR015940">
    <property type="entry name" value="UBA"/>
</dbReference>
<dbReference type="Pfam" id="PF00443">
    <property type="entry name" value="UCH"/>
    <property type="match status" value="1"/>
</dbReference>
<dbReference type="EMBL" id="JAAAHY010000250">
    <property type="protein sequence ID" value="KAF9965492.1"/>
    <property type="molecule type" value="Genomic_DNA"/>
</dbReference>
<keyword evidence="9 11" id="KW-0788">Thiol protease</keyword>
<dbReference type="PANTHER" id="PTHR24006:SF664">
    <property type="entry name" value="UBIQUITIN CARBOXYL-TERMINAL HYDROLASE"/>
    <property type="match status" value="1"/>
</dbReference>
<accession>A0A9P6J9M4</accession>
<dbReference type="Pfam" id="PF02148">
    <property type="entry name" value="zf-UBP"/>
    <property type="match status" value="1"/>
</dbReference>
<feature type="binding site" evidence="13">
    <location>
        <position position="208"/>
    </location>
    <ligand>
        <name>Zn(2+)</name>
        <dbReference type="ChEBI" id="CHEBI:29105"/>
    </ligand>
</feature>
<dbReference type="FunFam" id="1.10.8.10:FF:000086">
    <property type="entry name" value="Ubiquitin carboxyl-terminal hydrolase"/>
    <property type="match status" value="1"/>
</dbReference>
<feature type="binding site" evidence="13">
    <location>
        <position position="228"/>
    </location>
    <ligand>
        <name>Zn(2+)</name>
        <dbReference type="ChEBI" id="CHEBI:29105"/>
    </ligand>
</feature>
<dbReference type="GO" id="GO:0016579">
    <property type="term" value="P:protein deubiquitination"/>
    <property type="evidence" value="ECO:0007669"/>
    <property type="project" value="InterPro"/>
</dbReference>
<dbReference type="GO" id="GO:0005634">
    <property type="term" value="C:nucleus"/>
    <property type="evidence" value="ECO:0007669"/>
    <property type="project" value="TreeGrafter"/>
</dbReference>
<evidence type="ECO:0000256" key="4">
    <source>
        <dbReference type="ARBA" id="ARBA00022723"/>
    </source>
</evidence>
<keyword evidence="7 11" id="KW-0833">Ubl conjugation pathway</keyword>
<comment type="catalytic activity">
    <reaction evidence="1 11 15">
        <text>Thiol-dependent hydrolysis of ester, thioester, amide, peptide and isopeptide bonds formed by the C-terminal Gly of ubiquitin (a 76-residue protein attached to proteins as an intracellular targeting signal).</text>
        <dbReference type="EC" id="3.4.19.12"/>
    </reaction>
</comment>
<dbReference type="InterPro" id="IPR050164">
    <property type="entry name" value="Peptidase_C19"/>
</dbReference>
<dbReference type="Pfam" id="PF17807">
    <property type="entry name" value="zf-UBP_var"/>
    <property type="match status" value="1"/>
</dbReference>
<evidence type="ECO:0000313" key="20">
    <source>
        <dbReference type="Proteomes" id="UP000738359"/>
    </source>
</evidence>
<dbReference type="GO" id="GO:0005829">
    <property type="term" value="C:cytosol"/>
    <property type="evidence" value="ECO:0007669"/>
    <property type="project" value="TreeGrafter"/>
</dbReference>
<evidence type="ECO:0000256" key="15">
    <source>
        <dbReference type="RuleBase" id="RU366025"/>
    </source>
</evidence>
<dbReference type="InterPro" id="IPR018200">
    <property type="entry name" value="USP_CS"/>
</dbReference>
<dbReference type="PROSITE" id="PS00972">
    <property type="entry name" value="USP_1"/>
    <property type="match status" value="1"/>
</dbReference>
<keyword evidence="3 11" id="KW-0645">Protease</keyword>
<keyword evidence="6 14" id="KW-0863">Zinc-finger</keyword>
<feature type="domain" description="UBP-type" evidence="18">
    <location>
        <begin position="2"/>
        <end position="114"/>
    </location>
</feature>
<dbReference type="CDD" id="cd02658">
    <property type="entry name" value="Peptidase_C19B"/>
    <property type="match status" value="1"/>
</dbReference>
<evidence type="ECO:0000256" key="9">
    <source>
        <dbReference type="ARBA" id="ARBA00022807"/>
    </source>
</evidence>
<dbReference type="CDD" id="cd14385">
    <property type="entry name" value="UBA1_spUBP14_like"/>
    <property type="match status" value="1"/>
</dbReference>
<evidence type="ECO:0000256" key="1">
    <source>
        <dbReference type="ARBA" id="ARBA00000707"/>
    </source>
</evidence>
<feature type="active site" description="Proton acceptor" evidence="12">
    <location>
        <position position="775"/>
    </location>
</feature>
<dbReference type="InterPro" id="IPR013083">
    <property type="entry name" value="Znf_RING/FYVE/PHD"/>
</dbReference>
<dbReference type="SUPFAM" id="SSF54001">
    <property type="entry name" value="Cysteine proteinases"/>
    <property type="match status" value="1"/>
</dbReference>
<dbReference type="Proteomes" id="UP000738359">
    <property type="component" value="Unassembled WGS sequence"/>
</dbReference>
<feature type="domain" description="UBA" evidence="16">
    <location>
        <begin position="684"/>
        <end position="724"/>
    </location>
</feature>
<dbReference type="GO" id="GO:0004843">
    <property type="term" value="F:cysteine-type deubiquitinase activity"/>
    <property type="evidence" value="ECO:0007669"/>
    <property type="project" value="UniProtKB-UniRule"/>
</dbReference>
<keyword evidence="10 11" id="KW-0862">Zinc</keyword>
<dbReference type="FunFam" id="3.30.40.10:FF:000396">
    <property type="entry name" value="Ubiquitin carboxyl-terminal hydrolase"/>
    <property type="match status" value="1"/>
</dbReference>
<dbReference type="InterPro" id="IPR009060">
    <property type="entry name" value="UBA-like_sf"/>
</dbReference>
<evidence type="ECO:0000259" key="18">
    <source>
        <dbReference type="PROSITE" id="PS50271"/>
    </source>
</evidence>
<dbReference type="PIRSF" id="PIRSF016308">
    <property type="entry name" value="UBP"/>
    <property type="match status" value="1"/>
</dbReference>
<dbReference type="PROSITE" id="PS50030">
    <property type="entry name" value="UBA"/>
    <property type="match status" value="2"/>
</dbReference>
<keyword evidence="8 11" id="KW-0378">Hydrolase</keyword>
<dbReference type="InterPro" id="IPR001607">
    <property type="entry name" value="Znf_UBP"/>
</dbReference>
<dbReference type="FunFam" id="3.30.40.10:FF:000587">
    <property type="entry name" value="Ubiquitin carboxyl-terminal hydrolase"/>
    <property type="match status" value="1"/>
</dbReference>
<dbReference type="CDD" id="cd14386">
    <property type="entry name" value="UBA2_UBP5"/>
    <property type="match status" value="1"/>
</dbReference>
<evidence type="ECO:0000256" key="5">
    <source>
        <dbReference type="ARBA" id="ARBA00022737"/>
    </source>
</evidence>
<evidence type="ECO:0000256" key="13">
    <source>
        <dbReference type="PIRSR" id="PIRSR016308-3"/>
    </source>
</evidence>
<evidence type="ECO:0000259" key="16">
    <source>
        <dbReference type="PROSITE" id="PS50030"/>
    </source>
</evidence>
<dbReference type="SMART" id="SM00165">
    <property type="entry name" value="UBA"/>
    <property type="match status" value="2"/>
</dbReference>
<dbReference type="Pfam" id="PF00627">
    <property type="entry name" value="UBA"/>
    <property type="match status" value="2"/>
</dbReference>
<keyword evidence="20" id="KW-1185">Reference proteome</keyword>
<dbReference type="SUPFAM" id="SSF46934">
    <property type="entry name" value="UBA-like"/>
    <property type="match status" value="1"/>
</dbReference>
<dbReference type="GO" id="GO:0006508">
    <property type="term" value="P:proteolysis"/>
    <property type="evidence" value="ECO:0007669"/>
    <property type="project" value="UniProtKB-KW"/>
</dbReference>
<feature type="domain" description="UBA" evidence="16">
    <location>
        <begin position="620"/>
        <end position="661"/>
    </location>
</feature>
<dbReference type="SMART" id="SM00290">
    <property type="entry name" value="ZnF_UBP"/>
    <property type="match status" value="2"/>
</dbReference>
<keyword evidence="4 11" id="KW-0479">Metal-binding</keyword>
<dbReference type="Gene3D" id="3.30.40.10">
    <property type="entry name" value="Zinc/RING finger domain, C3HC4 (zinc finger)"/>
    <property type="match status" value="2"/>
</dbReference>
<feature type="active site" description="Nucleophile" evidence="12">
    <location>
        <position position="344"/>
    </location>
</feature>
<reference evidence="19" key="1">
    <citation type="journal article" date="2020" name="Fungal Divers.">
        <title>Resolving the Mortierellaceae phylogeny through synthesis of multi-gene phylogenetics and phylogenomics.</title>
        <authorList>
            <person name="Vandepol N."/>
            <person name="Liber J."/>
            <person name="Desiro A."/>
            <person name="Na H."/>
            <person name="Kennedy M."/>
            <person name="Barry K."/>
            <person name="Grigoriev I.V."/>
            <person name="Miller A.N."/>
            <person name="O'Donnell K."/>
            <person name="Stajich J.E."/>
            <person name="Bonito G."/>
        </authorList>
    </citation>
    <scope>NUCLEOTIDE SEQUENCE</scope>
    <source>
        <strain evidence="19">CK1249</strain>
    </source>
</reference>
<dbReference type="OrthoDB" id="361536at2759"/>
<dbReference type="InterPro" id="IPR028889">
    <property type="entry name" value="USP"/>
</dbReference>
<dbReference type="InterPro" id="IPR016652">
    <property type="entry name" value="Ubiquitinyl_hydrolase"/>
</dbReference>
<protein>
    <recommendedName>
        <fullName evidence="11 15">Ubiquitin carboxyl-terminal hydrolase</fullName>
        <ecNumber evidence="11 15">3.4.19.12</ecNumber>
    </recommendedName>
</protein>
<feature type="binding site" evidence="13">
    <location>
        <position position="241"/>
    </location>
    <ligand>
        <name>Zn(2+)</name>
        <dbReference type="ChEBI" id="CHEBI:29105"/>
    </ligand>
</feature>
<name>A0A9P6J9M4_MORAP</name>
<dbReference type="InterPro" id="IPR001394">
    <property type="entry name" value="Peptidase_C19_UCH"/>
</dbReference>
<dbReference type="InterPro" id="IPR041432">
    <property type="entry name" value="UBP13_Znf-UBP_var"/>
</dbReference>
<dbReference type="AlphaFoldDB" id="A0A9P6J9M4"/>
<evidence type="ECO:0000256" key="6">
    <source>
        <dbReference type="ARBA" id="ARBA00022771"/>
    </source>
</evidence>
<evidence type="ECO:0000259" key="17">
    <source>
        <dbReference type="PROSITE" id="PS50235"/>
    </source>
</evidence>
<feature type="binding site" evidence="13">
    <location>
        <position position="211"/>
    </location>
    <ligand>
        <name>Zn(2+)</name>
        <dbReference type="ChEBI" id="CHEBI:29105"/>
    </ligand>
</feature>
<comment type="caution">
    <text evidence="19">The sequence shown here is derived from an EMBL/GenBank/DDBJ whole genome shotgun (WGS) entry which is preliminary data.</text>
</comment>
<gene>
    <name evidence="19" type="ORF">BGZ70_004770</name>
</gene>
<evidence type="ECO:0000256" key="7">
    <source>
        <dbReference type="ARBA" id="ARBA00022786"/>
    </source>
</evidence>
<dbReference type="PROSITE" id="PS00973">
    <property type="entry name" value="USP_2"/>
    <property type="match status" value="1"/>
</dbReference>
<sequence length="813" mass="89935">MAACPHISSVRLTVPASSAQIYKDECTVCYDSPDNEAGLDVCLSCFNGGCTDPDRYHAIQHYTKSGHPLALNIKRVKLVKDARNDQEPPQKMTKIAIVPENDADLYEYFTEVKCFECGGVEVDKTAGEASQPLKEEGHSDWYHMTRINNNHFFIAKQVPKVIDAIMTSLSASRQSEIKAWEEEIVSCDHIRNLKQDAEKTVSAEGAHCADCELDENLWLCLVCGNLGCGRQQYGGTGGNGHGLAHFDATGHGVACKLGTITPEGTADIYCYHCNEERSDDQLGVHLARFGIRVEAQQKSIKSLTELSLEQNQNFNFNMFTEDGKSFEPLFGPGYTGFKNLGNSCYMASVLQSVFDLPAFVSRYWPLDVEHLQTCAQDPGKCLQCQLAKVADGLLSGRYSTPVISDSGEVQGQDGIAPGMFKALIGRGHPEFSTMRQQDSFEFFQHLIKIISQTERTTGRDPAKTFEFTNEQRLQCNDCKKVRYSRDNTTSLSIAVPAIKKPKTSEDAEDEYEPVTLARCLDTYVAAEALPYNCPSCGKNTIAIKYDPAVLTNRFATFPEVLVVNMRRFEYQNWVPRKLAVPIVFPEGKIELEKYRGHGQQPGEELLPEEAKGASTSAEPTYDQAALEQLQMMGFPLIRCQKALSATNNQGSEVAMDWLIQHMEDPDIDDPIVANTSSSSTSNIAVSPEQIAQLADMGFTDKQAKKALKETGGNMERAVEWLFSHMDTPMDDNEDEEAAPAAGAPAQALAGDVTKQGHYELSSFISHKGPSVHCGHYVSHIKKGDQWVLYNDNKVVADTKAPVGDAYMYIFKRV</sequence>
<dbReference type="Gene3D" id="3.90.70.10">
    <property type="entry name" value="Cysteine proteinases"/>
    <property type="match status" value="1"/>
</dbReference>
<keyword evidence="5" id="KW-0677">Repeat</keyword>
<dbReference type="PROSITE" id="PS50235">
    <property type="entry name" value="USP_3"/>
    <property type="match status" value="1"/>
</dbReference>
<dbReference type="SUPFAM" id="SSF57850">
    <property type="entry name" value="RING/U-box"/>
    <property type="match status" value="2"/>
</dbReference>
<evidence type="ECO:0000256" key="8">
    <source>
        <dbReference type="ARBA" id="ARBA00022801"/>
    </source>
</evidence>
<evidence type="ECO:0000313" key="19">
    <source>
        <dbReference type="EMBL" id="KAF9965492.1"/>
    </source>
</evidence>
<dbReference type="InterPro" id="IPR038765">
    <property type="entry name" value="Papain-like_cys_pep_sf"/>
</dbReference>
<evidence type="ECO:0000256" key="12">
    <source>
        <dbReference type="PIRSR" id="PIRSR016308-1"/>
    </source>
</evidence>
<evidence type="ECO:0000256" key="11">
    <source>
        <dbReference type="PIRNR" id="PIRNR016308"/>
    </source>
</evidence>
<organism evidence="19 20">
    <name type="scientific">Mortierella alpina</name>
    <name type="common">Oleaginous fungus</name>
    <name type="synonym">Mortierella renispora</name>
    <dbReference type="NCBI Taxonomy" id="64518"/>
    <lineage>
        <taxon>Eukaryota</taxon>
        <taxon>Fungi</taxon>
        <taxon>Fungi incertae sedis</taxon>
        <taxon>Mucoromycota</taxon>
        <taxon>Mortierellomycotina</taxon>
        <taxon>Mortierellomycetes</taxon>
        <taxon>Mortierellales</taxon>
        <taxon>Mortierellaceae</taxon>
        <taxon>Mortierella</taxon>
    </lineage>
</organism>
<evidence type="ECO:0000256" key="2">
    <source>
        <dbReference type="ARBA" id="ARBA00009085"/>
    </source>
</evidence>
<dbReference type="PROSITE" id="PS50271">
    <property type="entry name" value="ZF_UBP"/>
    <property type="match status" value="2"/>
</dbReference>
<dbReference type="EC" id="3.4.19.12" evidence="11 15"/>
<evidence type="ECO:0000256" key="14">
    <source>
        <dbReference type="PROSITE-ProRule" id="PRU00502"/>
    </source>
</evidence>
<proteinExistence type="inferred from homology"/>
<dbReference type="PANTHER" id="PTHR24006">
    <property type="entry name" value="UBIQUITIN CARBOXYL-TERMINAL HYDROLASE"/>
    <property type="match status" value="1"/>
</dbReference>
<dbReference type="GO" id="GO:0008270">
    <property type="term" value="F:zinc ion binding"/>
    <property type="evidence" value="ECO:0007669"/>
    <property type="project" value="UniProtKB-UniRule"/>
</dbReference>
<dbReference type="Gene3D" id="1.10.8.10">
    <property type="entry name" value="DNA helicase RuvA subunit, C-terminal domain"/>
    <property type="match status" value="2"/>
</dbReference>
<feature type="domain" description="UBP-type" evidence="18">
    <location>
        <begin position="185"/>
        <end position="293"/>
    </location>
</feature>